<keyword evidence="2" id="KW-1133">Transmembrane helix</keyword>
<proteinExistence type="predicted"/>
<evidence type="ECO:0000256" key="2">
    <source>
        <dbReference type="SAM" id="Phobius"/>
    </source>
</evidence>
<feature type="transmembrane region" description="Helical" evidence="2">
    <location>
        <begin position="155"/>
        <end position="179"/>
    </location>
</feature>
<feature type="transmembrane region" description="Helical" evidence="2">
    <location>
        <begin position="215"/>
        <end position="235"/>
    </location>
</feature>
<keyword evidence="2" id="KW-0472">Membrane</keyword>
<feature type="transmembrane region" description="Helical" evidence="2">
    <location>
        <begin position="191"/>
        <end position="209"/>
    </location>
</feature>
<gene>
    <name evidence="3" type="ORF">ALAG00032_LOCUS3993</name>
</gene>
<dbReference type="AlphaFoldDB" id="A0A7S3JUS0"/>
<protein>
    <submittedName>
        <fullName evidence="3">Uncharacterized protein</fullName>
    </submittedName>
</protein>
<name>A0A7S3JUS0_9STRA</name>
<evidence type="ECO:0000313" key="3">
    <source>
        <dbReference type="EMBL" id="CAE0363252.1"/>
    </source>
</evidence>
<reference evidence="3" key="1">
    <citation type="submission" date="2021-01" db="EMBL/GenBank/DDBJ databases">
        <authorList>
            <person name="Corre E."/>
            <person name="Pelletier E."/>
            <person name="Niang G."/>
            <person name="Scheremetjew M."/>
            <person name="Finn R."/>
            <person name="Kale V."/>
            <person name="Holt S."/>
            <person name="Cochrane G."/>
            <person name="Meng A."/>
            <person name="Brown T."/>
            <person name="Cohen L."/>
        </authorList>
    </citation>
    <scope>NUCLEOTIDE SEQUENCE</scope>
    <source>
        <strain evidence="3">CCMP1510</strain>
    </source>
</reference>
<organism evidence="3">
    <name type="scientific">Aureoumbra lagunensis</name>
    <dbReference type="NCBI Taxonomy" id="44058"/>
    <lineage>
        <taxon>Eukaryota</taxon>
        <taxon>Sar</taxon>
        <taxon>Stramenopiles</taxon>
        <taxon>Ochrophyta</taxon>
        <taxon>Pelagophyceae</taxon>
        <taxon>Pelagomonadales</taxon>
        <taxon>Aureoumbra</taxon>
    </lineage>
</organism>
<keyword evidence="2" id="KW-0812">Transmembrane</keyword>
<feature type="region of interest" description="Disordered" evidence="1">
    <location>
        <begin position="1"/>
        <end position="51"/>
    </location>
</feature>
<sequence length="262" mass="29611">MNATEENTQVDEEAPSEETRIEIPEQPPAIARRLRTYSDNDEESTYDTEAPTALAIEMTPSSQAPSIMVTAPPGSKPGDRIIIDGRQVEIPPGIEPGDSFVLGQRAPVIARPAPEEQRENTQVQRQQNLSLMDQRLLNFRWSTKCFTAFDVSTSLLLALYGSWSIAALIFLIGPIYGYVGARDLSLVNINRYLIFSILKIVYIIIFIIFRSYLAFFILIIQVWFTYAVLRFRILLGSIPQSHLDELNNSQVRVQPPDSLIFF</sequence>
<dbReference type="EMBL" id="HBIJ01005685">
    <property type="protein sequence ID" value="CAE0363252.1"/>
    <property type="molecule type" value="Transcribed_RNA"/>
</dbReference>
<evidence type="ECO:0000256" key="1">
    <source>
        <dbReference type="SAM" id="MobiDB-lite"/>
    </source>
</evidence>
<accession>A0A7S3JUS0</accession>